<dbReference type="SUPFAM" id="SSF50998">
    <property type="entry name" value="Quinoprotein alcohol dehydrogenase-like"/>
    <property type="match status" value="1"/>
</dbReference>
<feature type="compositionally biased region" description="Acidic residues" evidence="1">
    <location>
        <begin position="48"/>
        <end position="62"/>
    </location>
</feature>
<feature type="region of interest" description="Disordered" evidence="1">
    <location>
        <begin position="1"/>
        <end position="77"/>
    </location>
</feature>
<organism evidence="4 5">
    <name type="scientific">Cellulomonas fulva</name>
    <dbReference type="NCBI Taxonomy" id="2835530"/>
    <lineage>
        <taxon>Bacteria</taxon>
        <taxon>Bacillati</taxon>
        <taxon>Actinomycetota</taxon>
        <taxon>Actinomycetes</taxon>
        <taxon>Micrococcales</taxon>
        <taxon>Cellulomonadaceae</taxon>
        <taxon>Cellulomonas</taxon>
    </lineage>
</organism>
<dbReference type="PANTHER" id="PTHR34512:SF30">
    <property type="entry name" value="OUTER MEMBRANE PROTEIN ASSEMBLY FACTOR BAMB"/>
    <property type="match status" value="1"/>
</dbReference>
<dbReference type="InterPro" id="IPR002372">
    <property type="entry name" value="PQQ_rpt_dom"/>
</dbReference>
<gene>
    <name evidence="4" type="ORF">KIN34_07395</name>
</gene>
<keyword evidence="2" id="KW-1133">Transmembrane helix</keyword>
<dbReference type="InterPro" id="IPR011047">
    <property type="entry name" value="Quinoprotein_ADH-like_sf"/>
</dbReference>
<keyword evidence="5" id="KW-1185">Reference proteome</keyword>
<feature type="compositionally biased region" description="Basic and acidic residues" evidence="1">
    <location>
        <begin position="21"/>
        <end position="44"/>
    </location>
</feature>
<dbReference type="PANTHER" id="PTHR34512">
    <property type="entry name" value="CELL SURFACE PROTEIN"/>
    <property type="match status" value="1"/>
</dbReference>
<sequence>MARMRRVEADDDRAPLGTDGHAADHLNDHLNDHLARHADGRAGGDPDGAPDDDRDDGPDDDPDGRRDRRPSAGRSRRRGVLPVLAGALAVLVALLVGQAVLDARQRARVAAWTELPGTVRPVGVTAGVTVGDQVEASGVFAVAEGDGAGVAGLVLARRTGDDGVRRVVATRGDDGRQAWTATLGSGPVTVEGDRVEEAGCELGRGPGAPVLCLVQDRVVVWREDGRKVLDPGSRAEVVAIDPRDGTERRRWAVPVADGFAALDDLVVVSVIEADDSVSLRAYDAATGDAAWSRTLPVAADYTAPTDALLSEPVSLDVVGDVLVVTWYLDQGLALVTRDGDVAALPAGTSRVAVADGGLRVLGRSGEGLGSTVRTQGDDALTVGGNVVVPRVDDGSLGDLLLTDAGGLTSWDPRTGAARWTSPVTPAPGPEPVVLGGVLYALQPSSLVALDGATGAERWRHALPEALTGTLLATDGRRLYVGAQEYAYGSEATLEAVGLDGVAVPVTLPEGAYAVEVRGRTLVVRGDSPDGTRSWVAVLR</sequence>
<evidence type="ECO:0000256" key="1">
    <source>
        <dbReference type="SAM" id="MobiDB-lite"/>
    </source>
</evidence>
<keyword evidence="2" id="KW-0812">Transmembrane</keyword>
<dbReference type="Pfam" id="PF13360">
    <property type="entry name" value="PQQ_2"/>
    <property type="match status" value="1"/>
</dbReference>
<dbReference type="Gene3D" id="2.130.10.10">
    <property type="entry name" value="YVTN repeat-like/Quinoprotein amine dehydrogenase"/>
    <property type="match status" value="2"/>
</dbReference>
<feature type="compositionally biased region" description="Basic and acidic residues" evidence="1">
    <location>
        <begin position="1"/>
        <end position="14"/>
    </location>
</feature>
<dbReference type="InterPro" id="IPR015943">
    <property type="entry name" value="WD40/YVTN_repeat-like_dom_sf"/>
</dbReference>
<protein>
    <submittedName>
        <fullName evidence="4">PQQ-binding-like beta-propeller repeat protein</fullName>
    </submittedName>
</protein>
<dbReference type="SMART" id="SM00564">
    <property type="entry name" value="PQQ"/>
    <property type="match status" value="3"/>
</dbReference>
<comment type="caution">
    <text evidence="4">The sequence shown here is derived from an EMBL/GenBank/DDBJ whole genome shotgun (WGS) entry which is preliminary data.</text>
</comment>
<evidence type="ECO:0000259" key="3">
    <source>
        <dbReference type="Pfam" id="PF13360"/>
    </source>
</evidence>
<dbReference type="EMBL" id="JAHBOH010000001">
    <property type="protein sequence ID" value="MBT0994107.1"/>
    <property type="molecule type" value="Genomic_DNA"/>
</dbReference>
<feature type="domain" description="Pyrrolo-quinoline quinone repeat" evidence="3">
    <location>
        <begin position="405"/>
        <end position="482"/>
    </location>
</feature>
<proteinExistence type="predicted"/>
<reference evidence="4 5" key="1">
    <citation type="submission" date="2021-05" db="EMBL/GenBank/DDBJ databases">
        <title>Description of Cellulomonas sp. DKR-3 sp. nov.</title>
        <authorList>
            <person name="Dahal R.H."/>
            <person name="Chaudhary D.K."/>
        </authorList>
    </citation>
    <scope>NUCLEOTIDE SEQUENCE [LARGE SCALE GENOMIC DNA]</scope>
    <source>
        <strain evidence="4 5">DKR-3</strain>
    </source>
</reference>
<dbReference type="InterPro" id="IPR018391">
    <property type="entry name" value="PQQ_b-propeller_rpt"/>
</dbReference>
<keyword evidence="2" id="KW-0472">Membrane</keyword>
<evidence type="ECO:0000313" key="4">
    <source>
        <dbReference type="EMBL" id="MBT0994107.1"/>
    </source>
</evidence>
<feature type="transmembrane region" description="Helical" evidence="2">
    <location>
        <begin position="79"/>
        <end position="101"/>
    </location>
</feature>
<evidence type="ECO:0000256" key="2">
    <source>
        <dbReference type="SAM" id="Phobius"/>
    </source>
</evidence>
<accession>A0ABS5TYE0</accession>
<evidence type="ECO:0000313" key="5">
    <source>
        <dbReference type="Proteomes" id="UP000722125"/>
    </source>
</evidence>
<name>A0ABS5TYE0_9CELL</name>
<dbReference type="Proteomes" id="UP000722125">
    <property type="component" value="Unassembled WGS sequence"/>
</dbReference>